<sequence>MNSTRYAGQCFCGAVQLTATGAPEAMGYCHCQSCRHWSAGPVNAFTLWQPTAVEITQGAEQLLRYQKTPHSIRHSCAKCGGHLLTEHPGMGLTDVYAAILPDLQFQPSVHVHYQESVLPIKDGLPKLRDMPAEMGGSGELLAE</sequence>
<comment type="similarity">
    <text evidence="1">Belongs to the Gfa family.</text>
</comment>
<keyword evidence="3" id="KW-0862">Zinc</keyword>
<proteinExistence type="inferred from homology"/>
<reference evidence="6 7" key="1">
    <citation type="journal article" date="2015" name="Genome Announc.">
        <title>Genome Sequences of Oblitimonas alkaliphila gen. nov. sp. nov. (Proposed), a Novel Bacterium of the Pseudomonadaceae Family.</title>
        <authorList>
            <person name="Lauer A.C."/>
            <person name="Nicholson A.C."/>
            <person name="Humrighouse B.W."/>
            <person name="Emery B."/>
            <person name="Drobish A."/>
            <person name="Juieng P."/>
            <person name="Loparev V."/>
            <person name="McQuiston J.R."/>
        </authorList>
    </citation>
    <scope>NUCLEOTIDE SEQUENCE [LARGE SCALE GENOMIC DNA]</scope>
    <source>
        <strain evidence="6 7">E5571</strain>
    </source>
</reference>
<evidence type="ECO:0000259" key="5">
    <source>
        <dbReference type="PROSITE" id="PS51891"/>
    </source>
</evidence>
<dbReference type="PANTHER" id="PTHR33337">
    <property type="entry name" value="GFA DOMAIN-CONTAINING PROTEIN"/>
    <property type="match status" value="1"/>
</dbReference>
<protein>
    <submittedName>
        <fullName evidence="6">Aldehyde-activating protein</fullName>
    </submittedName>
</protein>
<evidence type="ECO:0000256" key="3">
    <source>
        <dbReference type="ARBA" id="ARBA00022833"/>
    </source>
</evidence>
<dbReference type="Pfam" id="PF04828">
    <property type="entry name" value="GFA"/>
    <property type="match status" value="1"/>
</dbReference>
<dbReference type="Gene3D" id="3.90.1590.10">
    <property type="entry name" value="glutathione-dependent formaldehyde- activating enzyme (gfa)"/>
    <property type="match status" value="1"/>
</dbReference>
<organism evidence="6 7">
    <name type="scientific">Thiopseudomonas alkaliphila</name>
    <dbReference type="NCBI Taxonomy" id="1697053"/>
    <lineage>
        <taxon>Bacteria</taxon>
        <taxon>Pseudomonadati</taxon>
        <taxon>Pseudomonadota</taxon>
        <taxon>Gammaproteobacteria</taxon>
        <taxon>Pseudomonadales</taxon>
        <taxon>Pseudomonadaceae</taxon>
        <taxon>Thiopseudomonas</taxon>
    </lineage>
</organism>
<accession>A0A0K1XCG6</accession>
<evidence type="ECO:0000256" key="2">
    <source>
        <dbReference type="ARBA" id="ARBA00022723"/>
    </source>
</evidence>
<dbReference type="InterPro" id="IPR011057">
    <property type="entry name" value="Mss4-like_sf"/>
</dbReference>
<dbReference type="RefSeq" id="WP_053100024.1">
    <property type="nucleotide sequence ID" value="NZ_CP012358.1"/>
</dbReference>
<dbReference type="GeneID" id="93983629"/>
<dbReference type="KEGG" id="pbb:AKN87_05035"/>
<keyword evidence="7" id="KW-1185">Reference proteome</keyword>
<keyword evidence="2" id="KW-0479">Metal-binding</keyword>
<dbReference type="STRING" id="1697053.AKN87_05035"/>
<dbReference type="GO" id="GO:0016846">
    <property type="term" value="F:carbon-sulfur lyase activity"/>
    <property type="evidence" value="ECO:0007669"/>
    <property type="project" value="InterPro"/>
</dbReference>
<dbReference type="PROSITE" id="PS51891">
    <property type="entry name" value="CENP_V_GFA"/>
    <property type="match status" value="1"/>
</dbReference>
<evidence type="ECO:0000313" key="6">
    <source>
        <dbReference type="EMBL" id="AKX59026.1"/>
    </source>
</evidence>
<evidence type="ECO:0000256" key="4">
    <source>
        <dbReference type="ARBA" id="ARBA00023239"/>
    </source>
</evidence>
<evidence type="ECO:0000256" key="1">
    <source>
        <dbReference type="ARBA" id="ARBA00005495"/>
    </source>
</evidence>
<dbReference type="PANTHER" id="PTHR33337:SF40">
    <property type="entry name" value="CENP-V_GFA DOMAIN-CONTAINING PROTEIN-RELATED"/>
    <property type="match status" value="1"/>
</dbReference>
<evidence type="ECO:0000313" key="7">
    <source>
        <dbReference type="Proteomes" id="UP000063953"/>
    </source>
</evidence>
<dbReference type="PATRIC" id="fig|1697053.3.peg.1022"/>
<gene>
    <name evidence="6" type="ORF">AKN88_03030</name>
</gene>
<dbReference type="InterPro" id="IPR006913">
    <property type="entry name" value="CENP-V/GFA"/>
</dbReference>
<dbReference type="EMBL" id="CP012365">
    <property type="protein sequence ID" value="AKX59026.1"/>
    <property type="molecule type" value="Genomic_DNA"/>
</dbReference>
<dbReference type="GO" id="GO:0046872">
    <property type="term" value="F:metal ion binding"/>
    <property type="evidence" value="ECO:0007669"/>
    <property type="project" value="UniProtKB-KW"/>
</dbReference>
<dbReference type="SUPFAM" id="SSF51316">
    <property type="entry name" value="Mss4-like"/>
    <property type="match status" value="1"/>
</dbReference>
<name>A0A0K1XCG6_9GAMM</name>
<dbReference type="AlphaFoldDB" id="A0A0K1XCG6"/>
<feature type="domain" description="CENP-V/GFA" evidence="5">
    <location>
        <begin position="6"/>
        <end position="122"/>
    </location>
</feature>
<keyword evidence="4" id="KW-0456">Lyase</keyword>
<dbReference type="Proteomes" id="UP000063953">
    <property type="component" value="Chromosome"/>
</dbReference>